<evidence type="ECO:0000256" key="5">
    <source>
        <dbReference type="ARBA" id="ARBA00022989"/>
    </source>
</evidence>
<evidence type="ECO:0000313" key="12">
    <source>
        <dbReference type="Proteomes" id="UP000178606"/>
    </source>
</evidence>
<dbReference type="InterPro" id="IPR006665">
    <property type="entry name" value="OmpA-like"/>
</dbReference>
<evidence type="ECO:0000256" key="2">
    <source>
        <dbReference type="ARBA" id="ARBA00008914"/>
    </source>
</evidence>
<keyword evidence="6 7" id="KW-0472">Membrane</keyword>
<keyword evidence="5 9" id="KW-1133">Transmembrane helix</keyword>
<keyword evidence="4 9" id="KW-0812">Transmembrane</keyword>
<feature type="compositionally biased region" description="Polar residues" evidence="8">
    <location>
        <begin position="97"/>
        <end position="109"/>
    </location>
</feature>
<dbReference type="Pfam" id="PF13677">
    <property type="entry name" value="MotB_plug"/>
    <property type="match status" value="1"/>
</dbReference>
<name>A0A1F6CC63_HANXR</name>
<evidence type="ECO:0000256" key="9">
    <source>
        <dbReference type="SAM" id="Phobius"/>
    </source>
</evidence>
<dbReference type="InterPro" id="IPR025713">
    <property type="entry name" value="MotB-like_N_dom"/>
</dbReference>
<evidence type="ECO:0000256" key="7">
    <source>
        <dbReference type="PROSITE-ProRule" id="PRU00473"/>
    </source>
</evidence>
<proteinExistence type="inferred from homology"/>
<dbReference type="PROSITE" id="PS51123">
    <property type="entry name" value="OMPA_2"/>
    <property type="match status" value="1"/>
</dbReference>
<dbReference type="GO" id="GO:0005886">
    <property type="term" value="C:plasma membrane"/>
    <property type="evidence" value="ECO:0007669"/>
    <property type="project" value="UniProtKB-SubCell"/>
</dbReference>
<accession>A0A1F6CC63</accession>
<protein>
    <recommendedName>
        <fullName evidence="10">OmpA-like domain-containing protein</fullName>
    </recommendedName>
</protein>
<dbReference type="InterPro" id="IPR036737">
    <property type="entry name" value="OmpA-like_sf"/>
</dbReference>
<evidence type="ECO:0000256" key="1">
    <source>
        <dbReference type="ARBA" id="ARBA00004162"/>
    </source>
</evidence>
<keyword evidence="3" id="KW-1003">Cell membrane</keyword>
<dbReference type="AlphaFoldDB" id="A0A1F6CC63"/>
<dbReference type="Proteomes" id="UP000178606">
    <property type="component" value="Unassembled WGS sequence"/>
</dbReference>
<feature type="region of interest" description="Disordered" evidence="8">
    <location>
        <begin position="82"/>
        <end position="119"/>
    </location>
</feature>
<dbReference type="EMBL" id="MFKF01000283">
    <property type="protein sequence ID" value="OGG46835.1"/>
    <property type="molecule type" value="Genomic_DNA"/>
</dbReference>
<feature type="region of interest" description="Disordered" evidence="8">
    <location>
        <begin position="245"/>
        <end position="284"/>
    </location>
</feature>
<evidence type="ECO:0000256" key="4">
    <source>
        <dbReference type="ARBA" id="ARBA00022692"/>
    </source>
</evidence>
<comment type="subcellular location">
    <subcellularLocation>
        <location evidence="1">Cell membrane</location>
        <topology evidence="1">Single-pass membrane protein</topology>
    </subcellularLocation>
</comment>
<comment type="caution">
    <text evidence="11">The sequence shown here is derived from an EMBL/GenBank/DDBJ whole genome shotgun (WGS) entry which is preliminary data.</text>
</comment>
<evidence type="ECO:0000256" key="8">
    <source>
        <dbReference type="SAM" id="MobiDB-lite"/>
    </source>
</evidence>
<feature type="domain" description="OmpA-like" evidence="10">
    <location>
        <begin position="123"/>
        <end position="243"/>
    </location>
</feature>
<dbReference type="Gene3D" id="3.30.1330.60">
    <property type="entry name" value="OmpA-like domain"/>
    <property type="match status" value="1"/>
</dbReference>
<dbReference type="PANTHER" id="PTHR30329:SF21">
    <property type="entry name" value="LIPOPROTEIN YIAD-RELATED"/>
    <property type="match status" value="1"/>
</dbReference>
<dbReference type="SUPFAM" id="SSF103088">
    <property type="entry name" value="OmpA-like"/>
    <property type="match status" value="1"/>
</dbReference>
<gene>
    <name evidence="11" type="ORF">A3F84_03580</name>
</gene>
<reference evidence="11 12" key="1">
    <citation type="journal article" date="2016" name="Nat. Commun.">
        <title>Thousands of microbial genomes shed light on interconnected biogeochemical processes in an aquifer system.</title>
        <authorList>
            <person name="Anantharaman K."/>
            <person name="Brown C.T."/>
            <person name="Hug L.A."/>
            <person name="Sharon I."/>
            <person name="Castelle C.J."/>
            <person name="Probst A.J."/>
            <person name="Thomas B.C."/>
            <person name="Singh A."/>
            <person name="Wilkins M.J."/>
            <person name="Karaoz U."/>
            <person name="Brodie E.L."/>
            <person name="Williams K.H."/>
            <person name="Hubbard S.S."/>
            <person name="Banfield J.F."/>
        </authorList>
    </citation>
    <scope>NUCLEOTIDE SEQUENCE [LARGE SCALE GENOMIC DNA]</scope>
    <source>
        <strain evidence="12">RIFCSPLOWO2_12_FULL_64_10</strain>
    </source>
</reference>
<dbReference type="CDD" id="cd07185">
    <property type="entry name" value="OmpA_C-like"/>
    <property type="match status" value="1"/>
</dbReference>
<dbReference type="PANTHER" id="PTHR30329">
    <property type="entry name" value="STATOR ELEMENT OF FLAGELLAR MOTOR COMPLEX"/>
    <property type="match status" value="1"/>
</dbReference>
<organism evidence="11 12">
    <name type="scientific">Handelsmanbacteria sp. (strain RIFCSPLOWO2_12_FULL_64_10)</name>
    <dbReference type="NCBI Taxonomy" id="1817868"/>
    <lineage>
        <taxon>Bacteria</taxon>
        <taxon>Candidatus Handelsmaniibacteriota</taxon>
    </lineage>
</organism>
<evidence type="ECO:0000256" key="3">
    <source>
        <dbReference type="ARBA" id="ARBA00022475"/>
    </source>
</evidence>
<sequence length="284" mass="30164">MAKKKHEEEHESAERYILTYADLITLLLGLFILLYSMSQQDIQKFRSYSAAFNLVFGTGGGKGVPIGLDPILVGEHPKPGFRAGRAGAGGASGSGAQQQMTKELQSLSQGEKGEEKFQVKQTSEGTVISLPEKLTFTSGQADLKPAARAVLDSLAEVFRKYNSAIRIEGHTDNMPISGTYANNGELSVARASSAYTYLIERRGFDPANLTLAGYGEYRPVAPNDTPEGRAKNRRIDIVVLGSEAPAANGKAGEGGTRATLAETPGLRVTQETPAAETPHGGGGH</sequence>
<evidence type="ECO:0000256" key="6">
    <source>
        <dbReference type="ARBA" id="ARBA00023136"/>
    </source>
</evidence>
<comment type="similarity">
    <text evidence="2">Belongs to the MotB family.</text>
</comment>
<evidence type="ECO:0000259" key="10">
    <source>
        <dbReference type="PROSITE" id="PS51123"/>
    </source>
</evidence>
<feature type="transmembrane region" description="Helical" evidence="9">
    <location>
        <begin position="17"/>
        <end position="37"/>
    </location>
</feature>
<dbReference type="InterPro" id="IPR050330">
    <property type="entry name" value="Bact_OuterMem_StrucFunc"/>
</dbReference>
<evidence type="ECO:0000313" key="11">
    <source>
        <dbReference type="EMBL" id="OGG46835.1"/>
    </source>
</evidence>
<dbReference type="Pfam" id="PF00691">
    <property type="entry name" value="OmpA"/>
    <property type="match status" value="1"/>
</dbReference>